<keyword evidence="3" id="KW-0808">Transferase</keyword>
<keyword evidence="3" id="KW-0418">Kinase</keyword>
<evidence type="ECO:0000313" key="3">
    <source>
        <dbReference type="EMBL" id="SDL51580.1"/>
    </source>
</evidence>
<dbReference type="InterPro" id="IPR010559">
    <property type="entry name" value="Sig_transdc_His_kin_internal"/>
</dbReference>
<gene>
    <name evidence="3" type="ORF">SAMN05421823_106222</name>
</gene>
<evidence type="ECO:0000256" key="1">
    <source>
        <dbReference type="SAM" id="Phobius"/>
    </source>
</evidence>
<sequence length="387" mass="44877">MMRNLASDTTATLPASLRWVVDYKLYHLFFWGFYHFMWWSLAAGSPLEAVRSILELPHFVKYLSYVVFQALGVYFNLYVLMPRLLERGKLVTYLLALAALIFVVAGCIMAGYYLGAVCEGGTVSEVYHFDRNKLHLIYFQSPFSSTLAAMTLAMSIKLTKNWVQSKQHQQRLEKEKLETELKFLRAQFNPHFLFNTINSIFFLIHKNPDKASNSLAKFSDLLRYQLYECNEALIPLRKEIFYIENFIALEKLRLDDQVQVNYSLDSQATDHLLIAPFILMTFIENAFKHLSSEDETTNWIDIRLQLNGTHLTLHVANSVSCDRKREVVAYGGIGLPNIERRLTLLYPDQHRLDIRPHRDRFEVTLHLTLTETAASYKSVAIENWVEG</sequence>
<proteinExistence type="predicted"/>
<feature type="domain" description="Signal transduction histidine kinase internal region" evidence="2">
    <location>
        <begin position="179"/>
        <end position="257"/>
    </location>
</feature>
<keyword evidence="4" id="KW-1185">Reference proteome</keyword>
<protein>
    <submittedName>
        <fullName evidence="3">Histidine kinase</fullName>
    </submittedName>
</protein>
<dbReference type="InterPro" id="IPR050640">
    <property type="entry name" value="Bact_2-comp_sensor_kinase"/>
</dbReference>
<dbReference type="AlphaFoldDB" id="A0A1G9KP11"/>
<dbReference type="Pfam" id="PF06580">
    <property type="entry name" value="His_kinase"/>
    <property type="match status" value="1"/>
</dbReference>
<dbReference type="RefSeq" id="WP_245706092.1">
    <property type="nucleotide sequence ID" value="NZ_FNFO01000006.1"/>
</dbReference>
<keyword evidence="1" id="KW-0812">Transmembrane</keyword>
<keyword evidence="1" id="KW-0472">Membrane</keyword>
<dbReference type="PANTHER" id="PTHR34220">
    <property type="entry name" value="SENSOR HISTIDINE KINASE YPDA"/>
    <property type="match status" value="1"/>
</dbReference>
<dbReference type="GO" id="GO:0016020">
    <property type="term" value="C:membrane"/>
    <property type="evidence" value="ECO:0007669"/>
    <property type="project" value="InterPro"/>
</dbReference>
<evidence type="ECO:0000259" key="2">
    <source>
        <dbReference type="Pfam" id="PF06580"/>
    </source>
</evidence>
<dbReference type="Gene3D" id="3.30.565.10">
    <property type="entry name" value="Histidine kinase-like ATPase, C-terminal domain"/>
    <property type="match status" value="1"/>
</dbReference>
<name>A0A1G9KP11_9BACT</name>
<evidence type="ECO:0000313" key="4">
    <source>
        <dbReference type="Proteomes" id="UP000198510"/>
    </source>
</evidence>
<dbReference type="GO" id="GO:0000155">
    <property type="term" value="F:phosphorelay sensor kinase activity"/>
    <property type="evidence" value="ECO:0007669"/>
    <property type="project" value="InterPro"/>
</dbReference>
<feature type="transmembrane region" description="Helical" evidence="1">
    <location>
        <begin position="25"/>
        <end position="42"/>
    </location>
</feature>
<reference evidence="3 4" key="1">
    <citation type="submission" date="2016-10" db="EMBL/GenBank/DDBJ databases">
        <authorList>
            <person name="de Groot N.N."/>
        </authorList>
    </citation>
    <scope>NUCLEOTIDE SEQUENCE [LARGE SCALE GENOMIC DNA]</scope>
    <source>
        <strain evidence="3 4">DSM 25186</strain>
    </source>
</reference>
<feature type="transmembrane region" description="Helical" evidence="1">
    <location>
        <begin position="135"/>
        <end position="156"/>
    </location>
</feature>
<dbReference type="EMBL" id="FNFO01000006">
    <property type="protein sequence ID" value="SDL51580.1"/>
    <property type="molecule type" value="Genomic_DNA"/>
</dbReference>
<accession>A0A1G9KP11</accession>
<dbReference type="InterPro" id="IPR036890">
    <property type="entry name" value="HATPase_C_sf"/>
</dbReference>
<feature type="transmembrane region" description="Helical" evidence="1">
    <location>
        <begin position="93"/>
        <end position="115"/>
    </location>
</feature>
<feature type="transmembrane region" description="Helical" evidence="1">
    <location>
        <begin position="62"/>
        <end position="81"/>
    </location>
</feature>
<keyword evidence="1" id="KW-1133">Transmembrane helix</keyword>
<dbReference type="Proteomes" id="UP000198510">
    <property type="component" value="Unassembled WGS sequence"/>
</dbReference>
<dbReference type="STRING" id="1075417.SAMN05421823_106222"/>
<organism evidence="3 4">
    <name type="scientific">Catalinimonas alkaloidigena</name>
    <dbReference type="NCBI Taxonomy" id="1075417"/>
    <lineage>
        <taxon>Bacteria</taxon>
        <taxon>Pseudomonadati</taxon>
        <taxon>Bacteroidota</taxon>
        <taxon>Cytophagia</taxon>
        <taxon>Cytophagales</taxon>
        <taxon>Catalimonadaceae</taxon>
        <taxon>Catalinimonas</taxon>
    </lineage>
</organism>
<dbReference type="PANTHER" id="PTHR34220:SF7">
    <property type="entry name" value="SENSOR HISTIDINE KINASE YPDA"/>
    <property type="match status" value="1"/>
</dbReference>